<dbReference type="InterPro" id="IPR027619">
    <property type="entry name" value="C-S_lyase_PatB-like"/>
</dbReference>
<dbReference type="GO" id="GO:0030170">
    <property type="term" value="F:pyridoxal phosphate binding"/>
    <property type="evidence" value="ECO:0007669"/>
    <property type="project" value="InterPro"/>
</dbReference>
<gene>
    <name evidence="7" type="ORF">B7C51_09430</name>
</gene>
<dbReference type="SUPFAM" id="SSF53383">
    <property type="entry name" value="PLP-dependent transferases"/>
    <property type="match status" value="1"/>
</dbReference>
<evidence type="ECO:0000313" key="7">
    <source>
        <dbReference type="EMBL" id="ARF68008.1"/>
    </source>
</evidence>
<dbReference type="Pfam" id="PF00155">
    <property type="entry name" value="Aminotran_1_2"/>
    <property type="match status" value="1"/>
</dbReference>
<evidence type="ECO:0000259" key="6">
    <source>
        <dbReference type="Pfam" id="PF00155"/>
    </source>
</evidence>
<evidence type="ECO:0000313" key="8">
    <source>
        <dbReference type="Proteomes" id="UP000192727"/>
    </source>
</evidence>
<comment type="cofactor">
    <cofactor evidence="1">
        <name>pyridoxal 5'-phosphate</name>
        <dbReference type="ChEBI" id="CHEBI:597326"/>
    </cofactor>
</comment>
<dbReference type="Gene3D" id="3.40.640.10">
    <property type="entry name" value="Type I PLP-dependent aspartate aminotransferase-like (Major domain)"/>
    <property type="match status" value="1"/>
</dbReference>
<protein>
    <recommendedName>
        <fullName evidence="2">cysteine-S-conjugate beta-lyase</fullName>
        <ecNumber evidence="2">4.4.1.13</ecNumber>
    </recommendedName>
</protein>
<evidence type="ECO:0000256" key="5">
    <source>
        <dbReference type="ARBA" id="ARBA00037974"/>
    </source>
</evidence>
<dbReference type="AlphaFoldDB" id="A0A1V0USS7"/>
<reference evidence="7 8" key="1">
    <citation type="submission" date="2017-03" db="EMBL/GenBank/DDBJ databases">
        <title>Paenibacillus larvae genome sequencing.</title>
        <authorList>
            <person name="Dingman D.W."/>
        </authorList>
    </citation>
    <scope>NUCLEOTIDE SEQUENCE [LARGE SCALE GENOMIC DNA]</scope>
    <source>
        <strain evidence="7 8">SAG 10367</strain>
    </source>
</reference>
<keyword evidence="3" id="KW-0663">Pyridoxal phosphate</keyword>
<dbReference type="GO" id="GO:0047804">
    <property type="term" value="F:cysteine-S-conjugate beta-lyase activity"/>
    <property type="evidence" value="ECO:0007669"/>
    <property type="project" value="UniProtKB-EC"/>
</dbReference>
<dbReference type="EC" id="4.4.1.13" evidence="2"/>
<evidence type="ECO:0000256" key="2">
    <source>
        <dbReference type="ARBA" id="ARBA00012224"/>
    </source>
</evidence>
<dbReference type="PANTHER" id="PTHR43525">
    <property type="entry name" value="PROTEIN MALY"/>
    <property type="match status" value="1"/>
</dbReference>
<feature type="domain" description="Aminotransferase class I/classII large" evidence="6">
    <location>
        <begin position="46"/>
        <end position="383"/>
    </location>
</feature>
<organism evidence="7 8">
    <name type="scientific">Paenibacillus larvae subsp. pulvifaciens</name>
    <dbReference type="NCBI Taxonomy" id="1477"/>
    <lineage>
        <taxon>Bacteria</taxon>
        <taxon>Bacillati</taxon>
        <taxon>Bacillota</taxon>
        <taxon>Bacilli</taxon>
        <taxon>Bacillales</taxon>
        <taxon>Paenibacillaceae</taxon>
        <taxon>Paenibacillus</taxon>
    </lineage>
</organism>
<proteinExistence type="inferred from homology"/>
<dbReference type="InterPro" id="IPR015421">
    <property type="entry name" value="PyrdxlP-dep_Trfase_major"/>
</dbReference>
<keyword evidence="4 7" id="KW-0456">Lyase</keyword>
<dbReference type="InterPro" id="IPR051798">
    <property type="entry name" value="Class-II_PLP-Dep_Aminotrans"/>
</dbReference>
<dbReference type="CDD" id="cd00609">
    <property type="entry name" value="AAT_like"/>
    <property type="match status" value="1"/>
</dbReference>
<dbReference type="Gene3D" id="3.90.1150.10">
    <property type="entry name" value="Aspartate Aminotransferase, domain 1"/>
    <property type="match status" value="1"/>
</dbReference>
<evidence type="ECO:0000256" key="3">
    <source>
        <dbReference type="ARBA" id="ARBA00022898"/>
    </source>
</evidence>
<accession>A0A1V0USS7</accession>
<sequence>MQYDFDQLIHRKQTASKKWDGLKEVFGESDLLPMWVADMDFKSPLPVIEKMIQRANHGIFGYNLRPDSYYDTIVQWMSDKHQWSIRRDWICYSPGVMTAISLIISHFSEPGDSILIQPPVYAPFSQVIKRNNRKLVTSPLRYDNGRYLIDFDDLQKKLDKGVKIFLLCSPHNPVGRVWTKDELKQVGEMCLKRNVLVISDEIHADLVYPGNSHTPFGSISKEFSGHSFVCTSPSKTFNLPGIQTANIIIPDRDLREKFETAAGNYYLEASNTFGVVATEAAYREGAEWLEQCLAYVKQNLEFLKDYINQHIPEIRVTESEGTYLAWLDCRGLHIDGKNLENLMIRQAKVAVVSGYTFGSEGEGFIRINLAAPRALLKEGLDRINRAIKEKCC</sequence>
<name>A0A1V0USS7_9BACL</name>
<evidence type="ECO:0000256" key="4">
    <source>
        <dbReference type="ARBA" id="ARBA00023239"/>
    </source>
</evidence>
<dbReference type="RefSeq" id="WP_083039799.1">
    <property type="nucleotide sequence ID" value="NZ_CP020557.1"/>
</dbReference>
<dbReference type="PANTHER" id="PTHR43525:SF1">
    <property type="entry name" value="PROTEIN MALY"/>
    <property type="match status" value="1"/>
</dbReference>
<dbReference type="InterPro" id="IPR004839">
    <property type="entry name" value="Aminotransferase_I/II_large"/>
</dbReference>
<dbReference type="Proteomes" id="UP000192727">
    <property type="component" value="Chromosome"/>
</dbReference>
<evidence type="ECO:0000256" key="1">
    <source>
        <dbReference type="ARBA" id="ARBA00001933"/>
    </source>
</evidence>
<dbReference type="InterPro" id="IPR015424">
    <property type="entry name" value="PyrdxlP-dep_Trfase"/>
</dbReference>
<dbReference type="InterPro" id="IPR015422">
    <property type="entry name" value="PyrdxlP-dep_Trfase_small"/>
</dbReference>
<dbReference type="NCBIfam" id="TIGR04350">
    <property type="entry name" value="C_S_lyase_PatB"/>
    <property type="match status" value="1"/>
</dbReference>
<dbReference type="EMBL" id="CP020557">
    <property type="protein sequence ID" value="ARF68008.1"/>
    <property type="molecule type" value="Genomic_DNA"/>
</dbReference>
<comment type="similarity">
    <text evidence="5">Belongs to the class-II pyridoxal-phosphate-dependent aminotransferase family. MalY/PatB cystathionine beta-lyase subfamily.</text>
</comment>